<dbReference type="InterPro" id="IPR023393">
    <property type="entry name" value="START-like_dom_sf"/>
</dbReference>
<dbReference type="InterPro" id="IPR017970">
    <property type="entry name" value="Homeobox_CS"/>
</dbReference>
<dbReference type="InParanoid" id="A0A1W0VZQ5"/>
<dbReference type="SMART" id="SM00234">
    <property type="entry name" value="START"/>
    <property type="match status" value="1"/>
</dbReference>
<dbReference type="SUPFAM" id="SSF55961">
    <property type="entry name" value="Bet v1-like"/>
    <property type="match status" value="2"/>
</dbReference>
<dbReference type="CDD" id="cd00086">
    <property type="entry name" value="homeodomain"/>
    <property type="match status" value="1"/>
</dbReference>
<dbReference type="SUPFAM" id="SSF46689">
    <property type="entry name" value="Homeodomain-like"/>
    <property type="match status" value="1"/>
</dbReference>
<evidence type="ECO:0000256" key="8">
    <source>
        <dbReference type="ARBA" id="ARBA00023242"/>
    </source>
</evidence>
<dbReference type="Pfam" id="PF00046">
    <property type="entry name" value="Homeodomain"/>
    <property type="match status" value="1"/>
</dbReference>
<evidence type="ECO:0000256" key="9">
    <source>
        <dbReference type="PROSITE-ProRule" id="PRU00108"/>
    </source>
</evidence>
<dbReference type="Gene3D" id="3.30.530.20">
    <property type="match status" value="1"/>
</dbReference>
<sequence length="711" mass="78417">MGSSGRPPPRTPPNIFPADLTLSLSLAGPFGRKEPVAALGDEVENGSEGHGGIRGGGLRSGEAMEISSENMGQGSQSGEEASHEDAGGNKRRKSCHKHTPEQIRILEAAFKESPHPDEKQRQQLSEQLGLSASQVKFWFQNRRCQTKVTQERHENSLLMHQENTKLKAEHHAIQVERLHMALENNTATFSTSSSCSMGGIQIRSRNSLDDHVDVGHDDKTMFLELASRALDELTMMCSSGEPLWVRSIETGRDDLNYNEYARLFRHHDDDSGDRRGVWSVEVSRETAVVYGGVTQLVHTFMDVNQWKEMFPSMVTKASTLEVIRAGESDHLDGIMQLMSAEIQTLTPLIPTRELHFLRHCKKLGAQKWAIVDVSLDNFEPGARTSSTLCMCLKKPSGCIVEEQSLARCCKVTWVENVKCRKTAVPAMYRQTVTTSGLAFGARRWVAALQLQCERMVFSVATNVLTWGLNGVDTVSGRQSVLKLAQRMTSSLYRAIGASRVRSWRKRLNYNGPCEIRVMCRKSRGEGGEPQGLVACAVLSQWLPVNPAAIFGYLLDKSRRHEWDLMMHGQSVQSYVTVRKGDDGNCVTAYAMKSSVEELSGKWILQDSSASPCESTVAYAPIDAAVLRPVIDGHDSSAVAVLPFGFVVMPALITSREQDRTAVDSAGSLVTMVFQALFSSSATDAALSANAMKDVAHLVFRTLDNIKKALRC</sequence>
<keyword evidence="6 9" id="KW-0371">Homeobox</keyword>
<name>A0A1W0VZQ5_SORBI</name>
<evidence type="ECO:0000256" key="2">
    <source>
        <dbReference type="ARBA" id="ARBA00006789"/>
    </source>
</evidence>
<protein>
    <submittedName>
        <fullName evidence="14">Uncharacterized protein</fullName>
    </submittedName>
</protein>
<feature type="domain" description="START" evidence="13">
    <location>
        <begin position="215"/>
        <end position="457"/>
    </location>
</feature>
<dbReference type="InterPro" id="IPR057993">
    <property type="entry name" value="HD-Zip_IV_C"/>
</dbReference>
<dbReference type="Gene3D" id="1.10.10.60">
    <property type="entry name" value="Homeodomain-like"/>
    <property type="match status" value="1"/>
</dbReference>
<dbReference type="CDD" id="cd08875">
    <property type="entry name" value="START_ArGLABRA2_like"/>
    <property type="match status" value="1"/>
</dbReference>
<comment type="similarity">
    <text evidence="2">Belongs to the HD-ZIP homeobox family. Class IV subfamily.</text>
</comment>
<dbReference type="PANTHER" id="PTHR45654:SF24">
    <property type="entry name" value="HOMEOBOX-LEUCINE ZIPPER PROTEIN GLABRA 2"/>
    <property type="match status" value="1"/>
</dbReference>
<dbReference type="PROSITE" id="PS50848">
    <property type="entry name" value="START"/>
    <property type="match status" value="1"/>
</dbReference>
<evidence type="ECO:0000256" key="5">
    <source>
        <dbReference type="ARBA" id="ARBA00023125"/>
    </source>
</evidence>
<organism evidence="14 15">
    <name type="scientific">Sorghum bicolor</name>
    <name type="common">Sorghum</name>
    <name type="synonym">Sorghum vulgare</name>
    <dbReference type="NCBI Taxonomy" id="4558"/>
    <lineage>
        <taxon>Eukaryota</taxon>
        <taxon>Viridiplantae</taxon>
        <taxon>Streptophyta</taxon>
        <taxon>Embryophyta</taxon>
        <taxon>Tracheophyta</taxon>
        <taxon>Spermatophyta</taxon>
        <taxon>Magnoliopsida</taxon>
        <taxon>Liliopsida</taxon>
        <taxon>Poales</taxon>
        <taxon>Poaceae</taxon>
        <taxon>PACMAD clade</taxon>
        <taxon>Panicoideae</taxon>
        <taxon>Andropogonodae</taxon>
        <taxon>Andropogoneae</taxon>
        <taxon>Sorghinae</taxon>
        <taxon>Sorghum</taxon>
    </lineage>
</organism>
<dbReference type="InterPro" id="IPR009057">
    <property type="entry name" value="Homeodomain-like_sf"/>
</dbReference>
<proteinExistence type="inferred from homology"/>
<evidence type="ECO:0000256" key="10">
    <source>
        <dbReference type="RuleBase" id="RU000682"/>
    </source>
</evidence>
<dbReference type="GO" id="GO:0000981">
    <property type="term" value="F:DNA-binding transcription factor activity, RNA polymerase II-specific"/>
    <property type="evidence" value="ECO:0007669"/>
    <property type="project" value="InterPro"/>
</dbReference>
<dbReference type="AlphaFoldDB" id="A0A1W0VZQ5"/>
<dbReference type="SMART" id="SM00389">
    <property type="entry name" value="HOX"/>
    <property type="match status" value="1"/>
</dbReference>
<dbReference type="OMA" id="STIHTLY"/>
<accession>A0A1W0VZQ5</accession>
<dbReference type="ExpressionAtlas" id="A0A1W0VZQ5">
    <property type="expression patterns" value="baseline"/>
</dbReference>
<evidence type="ECO:0000313" key="14">
    <source>
        <dbReference type="EMBL" id="OQU87592.1"/>
    </source>
</evidence>
<dbReference type="GO" id="GO:0005634">
    <property type="term" value="C:nucleus"/>
    <property type="evidence" value="ECO:0007669"/>
    <property type="project" value="UniProtKB-SubCell"/>
</dbReference>
<feature type="compositionally biased region" description="Gly residues" evidence="11">
    <location>
        <begin position="48"/>
        <end position="59"/>
    </location>
</feature>
<dbReference type="FunFam" id="1.10.10.60:FF:000229">
    <property type="entry name" value="Homeobox-leucine zipper protein HDG1"/>
    <property type="match status" value="1"/>
</dbReference>
<evidence type="ECO:0000259" key="12">
    <source>
        <dbReference type="PROSITE" id="PS50071"/>
    </source>
</evidence>
<dbReference type="Pfam" id="PF25797">
    <property type="entry name" value="PDF2_C"/>
    <property type="match status" value="1"/>
</dbReference>
<evidence type="ECO:0000256" key="6">
    <source>
        <dbReference type="ARBA" id="ARBA00023155"/>
    </source>
</evidence>
<dbReference type="InterPro" id="IPR042160">
    <property type="entry name" value="HD-Zip_IV"/>
</dbReference>
<dbReference type="PROSITE" id="PS00027">
    <property type="entry name" value="HOMEOBOX_1"/>
    <property type="match status" value="1"/>
</dbReference>
<feature type="domain" description="Homeobox" evidence="12">
    <location>
        <begin position="89"/>
        <end position="149"/>
    </location>
</feature>
<dbReference type="InterPro" id="IPR001356">
    <property type="entry name" value="HD"/>
</dbReference>
<gene>
    <name evidence="14" type="ORF">SORBI_3003G303500</name>
</gene>
<keyword evidence="5 9" id="KW-0238">DNA-binding</keyword>
<dbReference type="STRING" id="4558.A0A1W0VZQ5"/>
<dbReference type="EMBL" id="CM000762">
    <property type="protein sequence ID" value="OQU87592.1"/>
    <property type="molecule type" value="Genomic_DNA"/>
</dbReference>
<keyword evidence="4" id="KW-0175">Coiled coil</keyword>
<evidence type="ECO:0000256" key="1">
    <source>
        <dbReference type="ARBA" id="ARBA00004123"/>
    </source>
</evidence>
<keyword evidence="15" id="KW-1185">Reference proteome</keyword>
<dbReference type="InterPro" id="IPR002913">
    <property type="entry name" value="START_lipid-bd_dom"/>
</dbReference>
<dbReference type="FunCoup" id="A0A1W0VZQ5">
    <property type="interactions" value="928"/>
</dbReference>
<comment type="subcellular location">
    <subcellularLocation>
        <location evidence="1 9 10">Nucleus</location>
    </subcellularLocation>
</comment>
<evidence type="ECO:0000256" key="4">
    <source>
        <dbReference type="ARBA" id="ARBA00023054"/>
    </source>
</evidence>
<reference evidence="15" key="2">
    <citation type="journal article" date="2018" name="Plant J.">
        <title>The Sorghum bicolor reference genome: improved assembly, gene annotations, a transcriptome atlas, and signatures of genome organization.</title>
        <authorList>
            <person name="McCormick R.F."/>
            <person name="Truong S.K."/>
            <person name="Sreedasyam A."/>
            <person name="Jenkins J."/>
            <person name="Shu S."/>
            <person name="Sims D."/>
            <person name="Kennedy M."/>
            <person name="Amirebrahimi M."/>
            <person name="Weers B.D."/>
            <person name="McKinley B."/>
            <person name="Mattison A."/>
            <person name="Morishige D.T."/>
            <person name="Grimwood J."/>
            <person name="Schmutz J."/>
            <person name="Mullet J.E."/>
        </authorList>
    </citation>
    <scope>NUCLEOTIDE SEQUENCE [LARGE SCALE GENOMIC DNA]</scope>
    <source>
        <strain evidence="15">cv. BTx623</strain>
    </source>
</reference>
<feature type="region of interest" description="Disordered" evidence="11">
    <location>
        <begin position="35"/>
        <end position="99"/>
    </location>
</feature>
<keyword evidence="8 9" id="KW-0539">Nucleus</keyword>
<keyword evidence="3" id="KW-0805">Transcription regulation</keyword>
<evidence type="ECO:0000313" key="15">
    <source>
        <dbReference type="Proteomes" id="UP000000768"/>
    </source>
</evidence>
<dbReference type="GO" id="GO:0008289">
    <property type="term" value="F:lipid binding"/>
    <property type="evidence" value="ECO:0007669"/>
    <property type="project" value="InterPro"/>
</dbReference>
<evidence type="ECO:0000256" key="3">
    <source>
        <dbReference type="ARBA" id="ARBA00023015"/>
    </source>
</evidence>
<evidence type="ECO:0000259" key="13">
    <source>
        <dbReference type="PROSITE" id="PS50848"/>
    </source>
</evidence>
<feature type="compositionally biased region" description="Polar residues" evidence="11">
    <location>
        <begin position="67"/>
        <end position="79"/>
    </location>
</feature>
<dbReference type="Gramene" id="OQU87592">
    <property type="protein sequence ID" value="OQU87592"/>
    <property type="gene ID" value="SORBI_3003G303500"/>
</dbReference>
<dbReference type="GO" id="GO:0003677">
    <property type="term" value="F:DNA binding"/>
    <property type="evidence" value="ECO:0007669"/>
    <property type="project" value="UniProtKB-UniRule"/>
</dbReference>
<dbReference type="Pfam" id="PF01852">
    <property type="entry name" value="START"/>
    <property type="match status" value="1"/>
</dbReference>
<reference evidence="14 15" key="1">
    <citation type="journal article" date="2009" name="Nature">
        <title>The Sorghum bicolor genome and the diversification of grasses.</title>
        <authorList>
            <person name="Paterson A.H."/>
            <person name="Bowers J.E."/>
            <person name="Bruggmann R."/>
            <person name="Dubchak I."/>
            <person name="Grimwood J."/>
            <person name="Gundlach H."/>
            <person name="Haberer G."/>
            <person name="Hellsten U."/>
            <person name="Mitros T."/>
            <person name="Poliakov A."/>
            <person name="Schmutz J."/>
            <person name="Spannagl M."/>
            <person name="Tang H."/>
            <person name="Wang X."/>
            <person name="Wicker T."/>
            <person name="Bharti A.K."/>
            <person name="Chapman J."/>
            <person name="Feltus F.A."/>
            <person name="Gowik U."/>
            <person name="Grigoriev I.V."/>
            <person name="Lyons E."/>
            <person name="Maher C.A."/>
            <person name="Martis M."/>
            <person name="Narechania A."/>
            <person name="Otillar R.P."/>
            <person name="Penning B.W."/>
            <person name="Salamov A.A."/>
            <person name="Wang Y."/>
            <person name="Zhang L."/>
            <person name="Carpita N.C."/>
            <person name="Freeling M."/>
            <person name="Gingle A.R."/>
            <person name="Hash C.T."/>
            <person name="Keller B."/>
            <person name="Klein P."/>
            <person name="Kresovich S."/>
            <person name="McCann M.C."/>
            <person name="Ming R."/>
            <person name="Peterson D.G."/>
            <person name="Mehboob-ur-Rahman"/>
            <person name="Ware D."/>
            <person name="Westhoff P."/>
            <person name="Mayer K.F."/>
            <person name="Messing J."/>
            <person name="Rokhsar D.S."/>
        </authorList>
    </citation>
    <scope>NUCLEOTIDE SEQUENCE [LARGE SCALE GENOMIC DNA]</scope>
    <source>
        <strain evidence="15">cv. BTx623</strain>
    </source>
</reference>
<feature type="DNA-binding region" description="Homeobox" evidence="9">
    <location>
        <begin position="91"/>
        <end position="150"/>
    </location>
</feature>
<evidence type="ECO:0000256" key="11">
    <source>
        <dbReference type="SAM" id="MobiDB-lite"/>
    </source>
</evidence>
<evidence type="ECO:0000256" key="7">
    <source>
        <dbReference type="ARBA" id="ARBA00023163"/>
    </source>
</evidence>
<dbReference type="Proteomes" id="UP000000768">
    <property type="component" value="Chromosome 3"/>
</dbReference>
<dbReference type="PANTHER" id="PTHR45654">
    <property type="entry name" value="HOMEOBOX-LEUCINE ZIPPER PROTEIN MERISTEM L1"/>
    <property type="match status" value="1"/>
</dbReference>
<keyword evidence="7" id="KW-0804">Transcription</keyword>
<dbReference type="PROSITE" id="PS50071">
    <property type="entry name" value="HOMEOBOX_2"/>
    <property type="match status" value="1"/>
</dbReference>